<dbReference type="InterPro" id="IPR036852">
    <property type="entry name" value="Peptidase_S8/S53_dom_sf"/>
</dbReference>
<dbReference type="AlphaFoldDB" id="R0K5G4"/>
<reference evidence="11 12" key="2">
    <citation type="journal article" date="2013" name="PLoS Genet.">
        <title>Comparative genome structure, secondary metabolite, and effector coding capacity across Cochliobolus pathogens.</title>
        <authorList>
            <person name="Condon B.J."/>
            <person name="Leng Y."/>
            <person name="Wu D."/>
            <person name="Bushley K.E."/>
            <person name="Ohm R.A."/>
            <person name="Otillar R."/>
            <person name="Martin J."/>
            <person name="Schackwitz W."/>
            <person name="Grimwood J."/>
            <person name="MohdZainudin N."/>
            <person name="Xue C."/>
            <person name="Wang R."/>
            <person name="Manning V.A."/>
            <person name="Dhillon B."/>
            <person name="Tu Z.J."/>
            <person name="Steffenson B.J."/>
            <person name="Salamov A."/>
            <person name="Sun H."/>
            <person name="Lowry S."/>
            <person name="LaButti K."/>
            <person name="Han J."/>
            <person name="Copeland A."/>
            <person name="Lindquist E."/>
            <person name="Barry K."/>
            <person name="Schmutz J."/>
            <person name="Baker S.E."/>
            <person name="Ciuffetti L.M."/>
            <person name="Grigoriev I.V."/>
            <person name="Zhong S."/>
            <person name="Turgeon B.G."/>
        </authorList>
    </citation>
    <scope>NUCLEOTIDE SEQUENCE [LARGE SCALE GENOMIC DNA]</scope>
    <source>
        <strain evidence="12">28A</strain>
    </source>
</reference>
<dbReference type="InterPro" id="IPR050131">
    <property type="entry name" value="Peptidase_S8_subtilisin-like"/>
</dbReference>
<gene>
    <name evidence="11" type="ORF">SETTUDRAFT_149807</name>
</gene>
<feature type="domain" description="Peptidase S8/S53" evidence="9">
    <location>
        <begin position="156"/>
        <end position="380"/>
    </location>
</feature>
<dbReference type="SUPFAM" id="SSF52743">
    <property type="entry name" value="Subtilisin-like"/>
    <property type="match status" value="1"/>
</dbReference>
<feature type="active site" description="Charge relay system" evidence="6">
    <location>
        <position position="189"/>
    </location>
</feature>
<reference evidence="11 12" key="1">
    <citation type="journal article" date="2012" name="PLoS Pathog.">
        <title>Diverse lifestyles and strategies of plant pathogenesis encoded in the genomes of eighteen Dothideomycetes fungi.</title>
        <authorList>
            <person name="Ohm R.A."/>
            <person name="Feau N."/>
            <person name="Henrissat B."/>
            <person name="Schoch C.L."/>
            <person name="Horwitz B.A."/>
            <person name="Barry K.W."/>
            <person name="Condon B.J."/>
            <person name="Copeland A.C."/>
            <person name="Dhillon B."/>
            <person name="Glaser F."/>
            <person name="Hesse C.N."/>
            <person name="Kosti I."/>
            <person name="LaButti K."/>
            <person name="Lindquist E.A."/>
            <person name="Lucas S."/>
            <person name="Salamov A.A."/>
            <person name="Bradshaw R.E."/>
            <person name="Ciuffetti L."/>
            <person name="Hamelin R.C."/>
            <person name="Kema G.H.J."/>
            <person name="Lawrence C."/>
            <person name="Scott J.A."/>
            <person name="Spatafora J.W."/>
            <person name="Turgeon B.G."/>
            <person name="de Wit P.J.G.M."/>
            <person name="Zhong S."/>
            <person name="Goodwin S.B."/>
            <person name="Grigoriev I.V."/>
        </authorList>
    </citation>
    <scope>NUCLEOTIDE SEQUENCE [LARGE SCALE GENOMIC DNA]</scope>
    <source>
        <strain evidence="12">28A</strain>
    </source>
</reference>
<dbReference type="InterPro" id="IPR000209">
    <property type="entry name" value="Peptidase_S8/S53_dom"/>
</dbReference>
<dbReference type="PROSITE" id="PS00136">
    <property type="entry name" value="SUBTILASE_ASP"/>
    <property type="match status" value="1"/>
</dbReference>
<keyword evidence="5 6" id="KW-0720">Serine protease</keyword>
<dbReference type="Proteomes" id="UP000016935">
    <property type="component" value="Unassembled WGS sequence"/>
</dbReference>
<dbReference type="InterPro" id="IPR010259">
    <property type="entry name" value="S8pro/Inhibitor_I9"/>
</dbReference>
<dbReference type="Pfam" id="PF05922">
    <property type="entry name" value="Inhibitor_I9"/>
    <property type="match status" value="1"/>
</dbReference>
<evidence type="ECO:0000259" key="10">
    <source>
        <dbReference type="Pfam" id="PF05922"/>
    </source>
</evidence>
<feature type="active site" description="Charge relay system" evidence="6">
    <location>
        <position position="346"/>
    </location>
</feature>
<dbReference type="CDD" id="cd04077">
    <property type="entry name" value="Peptidases_S8_PCSK9_ProteinaseK_like"/>
    <property type="match status" value="1"/>
</dbReference>
<evidence type="ECO:0000256" key="8">
    <source>
        <dbReference type="SAM" id="SignalP"/>
    </source>
</evidence>
<accession>R0K5G4</accession>
<dbReference type="GO" id="GO:0005576">
    <property type="term" value="C:extracellular region"/>
    <property type="evidence" value="ECO:0007669"/>
    <property type="project" value="UniProtKB-ARBA"/>
</dbReference>
<evidence type="ECO:0000256" key="3">
    <source>
        <dbReference type="ARBA" id="ARBA00022729"/>
    </source>
</evidence>
<feature type="active site" description="Charge relay system" evidence="6">
    <location>
        <position position="158"/>
    </location>
</feature>
<protein>
    <submittedName>
        <fullName evidence="11">Uncharacterized protein</fullName>
    </submittedName>
</protein>
<dbReference type="FunFam" id="3.40.50.200:FF:000007">
    <property type="entry name" value="Subtilisin-like serine protease"/>
    <property type="match status" value="1"/>
</dbReference>
<organism evidence="11 12">
    <name type="scientific">Exserohilum turcicum (strain 28A)</name>
    <name type="common">Northern leaf blight fungus</name>
    <name type="synonym">Setosphaeria turcica</name>
    <dbReference type="NCBI Taxonomy" id="671987"/>
    <lineage>
        <taxon>Eukaryota</taxon>
        <taxon>Fungi</taxon>
        <taxon>Dikarya</taxon>
        <taxon>Ascomycota</taxon>
        <taxon>Pezizomycotina</taxon>
        <taxon>Dothideomycetes</taxon>
        <taxon>Pleosporomycetidae</taxon>
        <taxon>Pleosporales</taxon>
        <taxon>Pleosporineae</taxon>
        <taxon>Pleosporaceae</taxon>
        <taxon>Exserohilum</taxon>
    </lineage>
</organism>
<dbReference type="PROSITE" id="PS51892">
    <property type="entry name" value="SUBTILASE"/>
    <property type="match status" value="1"/>
</dbReference>
<name>R0K5G4_EXST2</name>
<keyword evidence="3 8" id="KW-0732">Signal</keyword>
<evidence type="ECO:0000256" key="6">
    <source>
        <dbReference type="PROSITE-ProRule" id="PRU01240"/>
    </source>
</evidence>
<evidence type="ECO:0000256" key="5">
    <source>
        <dbReference type="ARBA" id="ARBA00022825"/>
    </source>
</evidence>
<dbReference type="PROSITE" id="PS00137">
    <property type="entry name" value="SUBTILASE_HIS"/>
    <property type="match status" value="1"/>
</dbReference>
<dbReference type="GO" id="GO:0004252">
    <property type="term" value="F:serine-type endopeptidase activity"/>
    <property type="evidence" value="ECO:0007669"/>
    <property type="project" value="UniProtKB-UniRule"/>
</dbReference>
<dbReference type="OrthoDB" id="206201at2759"/>
<keyword evidence="4 6" id="KW-0378">Hydrolase</keyword>
<evidence type="ECO:0000259" key="9">
    <source>
        <dbReference type="Pfam" id="PF00082"/>
    </source>
</evidence>
<evidence type="ECO:0000313" key="11">
    <source>
        <dbReference type="EMBL" id="EOA88278.1"/>
    </source>
</evidence>
<feature type="chain" id="PRO_5004344235" evidence="8">
    <location>
        <begin position="22"/>
        <end position="401"/>
    </location>
</feature>
<comment type="similarity">
    <text evidence="1 6 7">Belongs to the peptidase S8 family.</text>
</comment>
<dbReference type="GO" id="GO:0006508">
    <property type="term" value="P:proteolysis"/>
    <property type="evidence" value="ECO:0007669"/>
    <property type="project" value="UniProtKB-KW"/>
</dbReference>
<evidence type="ECO:0000256" key="4">
    <source>
        <dbReference type="ARBA" id="ARBA00022801"/>
    </source>
</evidence>
<dbReference type="PRINTS" id="PR00723">
    <property type="entry name" value="SUBTILISIN"/>
</dbReference>
<dbReference type="SUPFAM" id="SSF54897">
    <property type="entry name" value="Protease propeptides/inhibitors"/>
    <property type="match status" value="1"/>
</dbReference>
<dbReference type="InterPro" id="IPR023827">
    <property type="entry name" value="Peptidase_S8_Asp-AS"/>
</dbReference>
<dbReference type="HOGENOM" id="CLU_011263_1_4_1"/>
<evidence type="ECO:0000313" key="12">
    <source>
        <dbReference type="Proteomes" id="UP000016935"/>
    </source>
</evidence>
<dbReference type="GeneID" id="19397037"/>
<dbReference type="eggNOG" id="KOG1153">
    <property type="taxonomic scope" value="Eukaryota"/>
</dbReference>
<dbReference type="Gene3D" id="3.40.50.200">
    <property type="entry name" value="Peptidase S8/S53 domain"/>
    <property type="match status" value="1"/>
</dbReference>
<feature type="signal peptide" evidence="8">
    <location>
        <begin position="1"/>
        <end position="21"/>
    </location>
</feature>
<evidence type="ECO:0000256" key="7">
    <source>
        <dbReference type="RuleBase" id="RU003355"/>
    </source>
</evidence>
<dbReference type="InterPro" id="IPR015500">
    <property type="entry name" value="Peptidase_S8_subtilisin-rel"/>
</dbReference>
<dbReference type="InterPro" id="IPR022398">
    <property type="entry name" value="Peptidase_S8_His-AS"/>
</dbReference>
<feature type="domain" description="Inhibitor I9" evidence="10">
    <location>
        <begin position="36"/>
        <end position="117"/>
    </location>
</feature>
<evidence type="ECO:0000256" key="1">
    <source>
        <dbReference type="ARBA" id="ARBA00011073"/>
    </source>
</evidence>
<dbReference type="RefSeq" id="XP_008024301.1">
    <property type="nucleotide sequence ID" value="XM_008026110.1"/>
</dbReference>
<dbReference type="EMBL" id="KB908548">
    <property type="protein sequence ID" value="EOA88278.1"/>
    <property type="molecule type" value="Genomic_DNA"/>
</dbReference>
<dbReference type="Pfam" id="PF00082">
    <property type="entry name" value="Peptidase_S8"/>
    <property type="match status" value="1"/>
</dbReference>
<dbReference type="InterPro" id="IPR023828">
    <property type="entry name" value="Peptidase_S8_Ser-AS"/>
</dbReference>
<dbReference type="PANTHER" id="PTHR43806:SF58">
    <property type="entry name" value="ALKALINE PROTEASE 1-RELATED"/>
    <property type="match status" value="1"/>
</dbReference>
<proteinExistence type="inferred from homology"/>
<dbReference type="PANTHER" id="PTHR43806">
    <property type="entry name" value="PEPTIDASE S8"/>
    <property type="match status" value="1"/>
</dbReference>
<keyword evidence="2 6" id="KW-0645">Protease</keyword>
<keyword evidence="12" id="KW-1185">Reference proteome</keyword>
<dbReference type="PROSITE" id="PS00138">
    <property type="entry name" value="SUBTILASE_SER"/>
    <property type="match status" value="1"/>
</dbReference>
<sequence length="401" mass="42323">MQYFTRFLGLTLAAAPFFAQAAPLSTRSTEHSITEKYIVQLIPGVEIASVTAHHEQVRSIKARNLGRRDGSDEAAGINEFDLGDFKGYSGLFDSATIAELKTLPQVLLVEKDFEMHTTLSQQQNAPWDLASLSSRTRGATDYFYDSTAGLGTYSYVIDSGIRTTHVEFEGRASWGYNAVDTINTDSLGHGTYVAGIIGSRTYGVAKKTNLIAVKVVKGDGVVNFSYFLDGLNWALRDIVAQNRRPTAVINISLGGPASSALDNAVASVSNQGVLIVVAAGNDNAPADYYSPARAPTALCVGSVDANDARSPWSNYGSAVDIWAPGSSIITTSHTSDTAIVTQSGTSMAAPLVAGLVSYLRALEGPSIGQAARARVLALATTGRLTDTLGGPNLLAYNGSGR</sequence>
<dbReference type="STRING" id="671987.R0K5G4"/>
<evidence type="ECO:0000256" key="2">
    <source>
        <dbReference type="ARBA" id="ARBA00022670"/>
    </source>
</evidence>
<dbReference type="InterPro" id="IPR034193">
    <property type="entry name" value="PCSK9_ProteinaseK-like"/>
</dbReference>